<evidence type="ECO:0000313" key="2">
    <source>
        <dbReference type="EMBL" id="ALG71825.1"/>
    </source>
</evidence>
<organism evidence="2 3">
    <name type="scientific">Azospirillum thiophilum</name>
    <dbReference type="NCBI Taxonomy" id="528244"/>
    <lineage>
        <taxon>Bacteria</taxon>
        <taxon>Pseudomonadati</taxon>
        <taxon>Pseudomonadota</taxon>
        <taxon>Alphaproteobacteria</taxon>
        <taxon>Rhodospirillales</taxon>
        <taxon>Azospirillaceae</taxon>
        <taxon>Azospirillum</taxon>
    </lineage>
</organism>
<proteinExistence type="predicted"/>
<keyword evidence="1" id="KW-0812">Transmembrane</keyword>
<reference evidence="2 3" key="2">
    <citation type="journal article" date="2016" name="Genome Announc.">
        <title>Complete Genome Sequence of a Strain of Azospirillum thiophilum Isolated from a Sulfide Spring.</title>
        <authorList>
            <person name="Fomenkov A."/>
            <person name="Vincze T."/>
            <person name="Grabovich M."/>
            <person name="Anton B.P."/>
            <person name="Dubinina G."/>
            <person name="Orlova M."/>
            <person name="Belousova E."/>
            <person name="Roberts R.J."/>
        </authorList>
    </citation>
    <scope>NUCLEOTIDE SEQUENCE [LARGE SCALE GENOMIC DNA]</scope>
    <source>
        <strain evidence="2 3">BV-S</strain>
    </source>
</reference>
<dbReference type="KEGG" id="ati:AL072_13915"/>
<name>A0AAC8VYZ0_9PROT</name>
<keyword evidence="1" id="KW-0472">Membrane</keyword>
<keyword evidence="1" id="KW-1133">Transmembrane helix</keyword>
<dbReference type="Proteomes" id="UP000069935">
    <property type="component" value="Chromosome 1"/>
</dbReference>
<gene>
    <name evidence="2" type="ORF">AL072_13915</name>
</gene>
<dbReference type="EMBL" id="CP012401">
    <property type="protein sequence ID" value="ALG71825.1"/>
    <property type="molecule type" value="Genomic_DNA"/>
</dbReference>
<feature type="transmembrane region" description="Helical" evidence="1">
    <location>
        <begin position="21"/>
        <end position="46"/>
    </location>
</feature>
<reference evidence="3" key="1">
    <citation type="submission" date="2015-08" db="EMBL/GenBank/DDBJ databases">
        <title>Complete Genome Sequence of Azospirillum thiophilum BV-S.</title>
        <authorList>
            <person name="Fomenkov A."/>
            <person name="Vincze T."/>
            <person name="Grabovich M."/>
            <person name="Dubinina G."/>
            <person name="Orlova M."/>
            <person name="Belousova E."/>
            <person name="Roberts R.J."/>
        </authorList>
    </citation>
    <scope>NUCLEOTIDE SEQUENCE [LARGE SCALE GENOMIC DNA]</scope>
    <source>
        <strain evidence="3">BV-S</strain>
    </source>
</reference>
<protein>
    <submittedName>
        <fullName evidence="2">Uncharacterized protein</fullName>
    </submittedName>
</protein>
<dbReference type="AlphaFoldDB" id="A0AAC8VYZ0"/>
<evidence type="ECO:0000313" key="3">
    <source>
        <dbReference type="Proteomes" id="UP000069935"/>
    </source>
</evidence>
<sequence length="99" mass="11783">MINRIVRLCLSKKRETKAFDFLFTTFILIGAIEQSLSCNKLLIWRFRHFRNFIIKFCLKSIIAANLVMGKLTFHLIDSIFKKCFQIWLLSKQSRCGHNR</sequence>
<accession>A0AAC8VYZ0</accession>
<keyword evidence="3" id="KW-1185">Reference proteome</keyword>
<evidence type="ECO:0000256" key="1">
    <source>
        <dbReference type="SAM" id="Phobius"/>
    </source>
</evidence>